<keyword evidence="6" id="KW-0028">Amino-acid biosynthesis</keyword>
<comment type="caution">
    <text evidence="17">The sequence shown here is derived from an EMBL/GenBank/DDBJ whole genome shotgun (WGS) entry which is preliminary data.</text>
</comment>
<evidence type="ECO:0000256" key="10">
    <source>
        <dbReference type="ARBA" id="ARBA00023299"/>
    </source>
</evidence>
<feature type="domain" description="Rhodanese" evidence="15">
    <location>
        <begin position="258"/>
        <end position="291"/>
    </location>
</feature>
<dbReference type="GO" id="GO:0005737">
    <property type="term" value="C:cytoplasm"/>
    <property type="evidence" value="ECO:0007669"/>
    <property type="project" value="TreeGrafter"/>
</dbReference>
<evidence type="ECO:0000256" key="6">
    <source>
        <dbReference type="ARBA" id="ARBA00022605"/>
    </source>
</evidence>
<dbReference type="PANTHER" id="PTHR43344">
    <property type="entry name" value="PHOSPHOSERINE PHOSPHATASE"/>
    <property type="match status" value="1"/>
</dbReference>
<evidence type="ECO:0000313" key="18">
    <source>
        <dbReference type="Proteomes" id="UP000534783"/>
    </source>
</evidence>
<dbReference type="AlphaFoldDB" id="A0A7X6DTM1"/>
<keyword evidence="7" id="KW-0479">Metal-binding</keyword>
<reference evidence="17 18" key="1">
    <citation type="journal article" date="2020" name="Nature">
        <title>Bacterial chemolithoautotrophy via manganese oxidation.</title>
        <authorList>
            <person name="Yu H."/>
            <person name="Leadbetter J.R."/>
        </authorList>
    </citation>
    <scope>NUCLEOTIDE SEQUENCE [LARGE SCALE GENOMIC DNA]</scope>
    <source>
        <strain evidence="17 18">Mn-1</strain>
    </source>
</reference>
<dbReference type="SUPFAM" id="SSF55021">
    <property type="entry name" value="ACT-like"/>
    <property type="match status" value="1"/>
</dbReference>
<dbReference type="SUPFAM" id="SSF56784">
    <property type="entry name" value="HAD-like"/>
    <property type="match status" value="1"/>
</dbReference>
<dbReference type="GO" id="GO:0006564">
    <property type="term" value="P:L-serine biosynthetic process"/>
    <property type="evidence" value="ECO:0007669"/>
    <property type="project" value="UniProtKB-KW"/>
</dbReference>
<keyword evidence="9" id="KW-0460">Magnesium</keyword>
<evidence type="ECO:0000256" key="1">
    <source>
        <dbReference type="ARBA" id="ARBA00001946"/>
    </source>
</evidence>
<evidence type="ECO:0000256" key="3">
    <source>
        <dbReference type="ARBA" id="ARBA00009184"/>
    </source>
</evidence>
<dbReference type="InterPro" id="IPR004469">
    <property type="entry name" value="PSP"/>
</dbReference>
<dbReference type="InterPro" id="IPR001763">
    <property type="entry name" value="Rhodanese-like_dom"/>
</dbReference>
<comment type="pathway">
    <text evidence="2">Amino-acid biosynthesis; L-serine biosynthesis; L-serine from 3-phospho-D-glycerate: step 3/3.</text>
</comment>
<sequence length="408" mass="45254">MPKRKALLVSVTGPDQPGITAALTEIMAESDVRLLDIEQVVTQSILSLSILIELDGAEEGERHLLRDLLFRAHEFGLSMEFKVVRPTEVLKKAPVQNYVVTCLGPAVTLRVIAKLATLLSEERVNIQKIHTIARKQLECIELTLSTTQPIDPRLLTRKLLHLNAEFGVDIAVQEENLFRRAKRLIVMDMDSTLVQIEGIDELAKEAGVGEKVVSITHRAMNGEISFPEALRERVRLLKGLPVGVLEKVCKRMPFTPGAKELVSILKKLGYRTAVLSGGFDYFSARVKESLGLDYAYSNTLEIKEGVLTGEIVGEIVDGKKKAALMEEIARKEGVTLDQVIAIGDGANDLPMITRAGLGIAFNAKPRVREEAHYSITQKNLDSILYLLGITEKDLTAMRQRKQRRTTTL</sequence>
<dbReference type="InterPro" id="IPR045865">
    <property type="entry name" value="ACT-like_dom_sf"/>
</dbReference>
<evidence type="ECO:0000256" key="14">
    <source>
        <dbReference type="PIRSR" id="PIRSR604469-1"/>
    </source>
</evidence>
<feature type="active site" description="Nucleophile" evidence="14">
    <location>
        <position position="188"/>
    </location>
</feature>
<dbReference type="Pfam" id="PF13740">
    <property type="entry name" value="ACT_6"/>
    <property type="match status" value="1"/>
</dbReference>
<dbReference type="Proteomes" id="UP000534783">
    <property type="component" value="Unassembled WGS sequence"/>
</dbReference>
<dbReference type="PROSITE" id="PS51671">
    <property type="entry name" value="ACT"/>
    <property type="match status" value="1"/>
</dbReference>
<evidence type="ECO:0000256" key="12">
    <source>
        <dbReference type="ARBA" id="ARBA00048138"/>
    </source>
</evidence>
<accession>A0A7X6DTM1</accession>
<dbReference type="GO" id="GO:0036424">
    <property type="term" value="F:L-phosphoserine phosphatase activity"/>
    <property type="evidence" value="ECO:0007669"/>
    <property type="project" value="InterPro"/>
</dbReference>
<keyword evidence="18" id="KW-1185">Reference proteome</keyword>
<evidence type="ECO:0000256" key="2">
    <source>
        <dbReference type="ARBA" id="ARBA00005135"/>
    </source>
</evidence>
<dbReference type="InterPro" id="IPR049148">
    <property type="entry name" value="PSP_ACT"/>
</dbReference>
<dbReference type="CDD" id="cd04870">
    <property type="entry name" value="ACT_PSP_1"/>
    <property type="match status" value="1"/>
</dbReference>
<feature type="domain" description="ACT" evidence="16">
    <location>
        <begin position="8"/>
        <end position="89"/>
    </location>
</feature>
<protein>
    <recommendedName>
        <fullName evidence="5">Phosphoserine phosphatase</fullName>
        <ecNumber evidence="4">3.1.3.3</ecNumber>
    </recommendedName>
    <alternativeName>
        <fullName evidence="11">O-phosphoserine phosphohydrolase</fullName>
    </alternativeName>
</protein>
<dbReference type="Gene3D" id="3.30.70.260">
    <property type="match status" value="1"/>
</dbReference>
<dbReference type="Pfam" id="PF12710">
    <property type="entry name" value="HAD"/>
    <property type="match status" value="1"/>
</dbReference>
<dbReference type="InterPro" id="IPR002912">
    <property type="entry name" value="ACT_dom"/>
</dbReference>
<dbReference type="InterPro" id="IPR036412">
    <property type="entry name" value="HAD-like_sf"/>
</dbReference>
<dbReference type="Pfam" id="PF21086">
    <property type="entry name" value="ACT_PSP_2"/>
    <property type="match status" value="1"/>
</dbReference>
<dbReference type="PROSITE" id="PS50206">
    <property type="entry name" value="RHODANESE_3"/>
    <property type="match status" value="1"/>
</dbReference>
<dbReference type="EMBL" id="VTOW01000005">
    <property type="protein sequence ID" value="NKE73172.1"/>
    <property type="molecule type" value="Genomic_DNA"/>
</dbReference>
<comment type="catalytic activity">
    <reaction evidence="13">
        <text>O-phospho-D-serine + H2O = D-serine + phosphate</text>
        <dbReference type="Rhea" id="RHEA:24873"/>
        <dbReference type="ChEBI" id="CHEBI:15377"/>
        <dbReference type="ChEBI" id="CHEBI:35247"/>
        <dbReference type="ChEBI" id="CHEBI:43474"/>
        <dbReference type="ChEBI" id="CHEBI:58680"/>
        <dbReference type="EC" id="3.1.3.3"/>
    </reaction>
</comment>
<evidence type="ECO:0000256" key="4">
    <source>
        <dbReference type="ARBA" id="ARBA00012640"/>
    </source>
</evidence>
<comment type="catalytic activity">
    <reaction evidence="12">
        <text>O-phospho-L-serine + H2O = L-serine + phosphate</text>
        <dbReference type="Rhea" id="RHEA:21208"/>
        <dbReference type="ChEBI" id="CHEBI:15377"/>
        <dbReference type="ChEBI" id="CHEBI:33384"/>
        <dbReference type="ChEBI" id="CHEBI:43474"/>
        <dbReference type="ChEBI" id="CHEBI:57524"/>
        <dbReference type="EC" id="3.1.3.3"/>
    </reaction>
</comment>
<dbReference type="InterPro" id="IPR023214">
    <property type="entry name" value="HAD_sf"/>
</dbReference>
<evidence type="ECO:0000256" key="9">
    <source>
        <dbReference type="ARBA" id="ARBA00022842"/>
    </source>
</evidence>
<dbReference type="GO" id="GO:0000287">
    <property type="term" value="F:magnesium ion binding"/>
    <property type="evidence" value="ECO:0007669"/>
    <property type="project" value="TreeGrafter"/>
</dbReference>
<dbReference type="SFLD" id="SFLDG01137">
    <property type="entry name" value="C1.6.1:_Phosphoserine_Phosphat"/>
    <property type="match status" value="1"/>
</dbReference>
<dbReference type="NCBIfam" id="TIGR00338">
    <property type="entry name" value="serB"/>
    <property type="match status" value="1"/>
</dbReference>
<keyword evidence="10" id="KW-0718">Serine biosynthesis</keyword>
<evidence type="ECO:0000256" key="8">
    <source>
        <dbReference type="ARBA" id="ARBA00022801"/>
    </source>
</evidence>
<dbReference type="EC" id="3.1.3.3" evidence="4"/>
<evidence type="ECO:0000256" key="5">
    <source>
        <dbReference type="ARBA" id="ARBA00015196"/>
    </source>
</evidence>
<dbReference type="Gene3D" id="3.40.50.1000">
    <property type="entry name" value="HAD superfamily/HAD-like"/>
    <property type="match status" value="1"/>
</dbReference>
<feature type="active site" description="Proton donor" evidence="14">
    <location>
        <position position="190"/>
    </location>
</feature>
<proteinExistence type="inferred from homology"/>
<dbReference type="NCBIfam" id="TIGR01488">
    <property type="entry name" value="HAD-SF-IB"/>
    <property type="match status" value="1"/>
</dbReference>
<dbReference type="SFLD" id="SFLDG01136">
    <property type="entry name" value="C1.6:_Phosphoserine_Phosphatas"/>
    <property type="match status" value="1"/>
</dbReference>
<name>A0A7X6DTM1_9BACT</name>
<comment type="cofactor">
    <cofactor evidence="1">
        <name>Mg(2+)</name>
        <dbReference type="ChEBI" id="CHEBI:18420"/>
    </cofactor>
</comment>
<dbReference type="PANTHER" id="PTHR43344:SF2">
    <property type="entry name" value="PHOSPHOSERINE PHOSPHATASE"/>
    <property type="match status" value="1"/>
</dbReference>
<evidence type="ECO:0000259" key="16">
    <source>
        <dbReference type="PROSITE" id="PS51671"/>
    </source>
</evidence>
<dbReference type="SFLD" id="SFLDF00029">
    <property type="entry name" value="phosphoserine_phosphatase"/>
    <property type="match status" value="1"/>
</dbReference>
<evidence type="ECO:0000256" key="13">
    <source>
        <dbReference type="ARBA" id="ARBA00048523"/>
    </source>
</evidence>
<gene>
    <name evidence="17" type="primary">serB</name>
    <name evidence="17" type="ORF">MNODULE_20665</name>
</gene>
<evidence type="ECO:0000259" key="15">
    <source>
        <dbReference type="PROSITE" id="PS50206"/>
    </source>
</evidence>
<dbReference type="RefSeq" id="WP_168063110.1">
    <property type="nucleotide sequence ID" value="NZ_VTOW01000005.1"/>
</dbReference>
<comment type="similarity">
    <text evidence="3">Belongs to the HAD-like hydrolase superfamily. SerB family.</text>
</comment>
<keyword evidence="8 17" id="KW-0378">Hydrolase</keyword>
<dbReference type="CDD" id="cd07500">
    <property type="entry name" value="HAD_PSP"/>
    <property type="match status" value="1"/>
</dbReference>
<dbReference type="SFLD" id="SFLDS00003">
    <property type="entry name" value="Haloacid_Dehalogenase"/>
    <property type="match status" value="1"/>
</dbReference>
<evidence type="ECO:0000256" key="11">
    <source>
        <dbReference type="ARBA" id="ARBA00031693"/>
    </source>
</evidence>
<evidence type="ECO:0000256" key="7">
    <source>
        <dbReference type="ARBA" id="ARBA00022723"/>
    </source>
</evidence>
<evidence type="ECO:0000313" key="17">
    <source>
        <dbReference type="EMBL" id="NKE73172.1"/>
    </source>
</evidence>
<organism evidence="17 18">
    <name type="scientific">Candidatus Manganitrophus noduliformans</name>
    <dbReference type="NCBI Taxonomy" id="2606439"/>
    <lineage>
        <taxon>Bacteria</taxon>
        <taxon>Pseudomonadati</taxon>
        <taxon>Nitrospirota</taxon>
        <taxon>Nitrospiria</taxon>
        <taxon>Candidatus Troglogloeales</taxon>
        <taxon>Candidatus Manganitrophaceae</taxon>
        <taxon>Candidatus Manganitrophus</taxon>
    </lineage>
</organism>
<dbReference type="InterPro" id="IPR050582">
    <property type="entry name" value="HAD-like_SerB"/>
</dbReference>
<dbReference type="UniPathway" id="UPA00135">
    <property type="reaction ID" value="UER00198"/>
</dbReference>